<evidence type="ECO:0000313" key="1">
    <source>
        <dbReference type="EMBL" id="RRT42307.1"/>
    </source>
</evidence>
<comment type="caution">
    <text evidence="1">The sequence shown here is derived from an EMBL/GenBank/DDBJ whole genome shotgun (WGS) entry which is preliminary data.</text>
</comment>
<protein>
    <submittedName>
        <fullName evidence="1">Uncharacterized protein</fullName>
    </submittedName>
</protein>
<evidence type="ECO:0000313" key="2">
    <source>
        <dbReference type="Proteomes" id="UP000287651"/>
    </source>
</evidence>
<sequence>MEYPPLRDFLDLRRLLSLPSQLFPLSSRGLGGTLDGTRRLLGSCPLAALPQVRILVGVRMLLTIEATTSTVGEALAVDGAIDPLPALQPDFIFPRLNISARQKACCPKGLGLSCSPSEMSTWSGSSSPVIRNKEKSRFPAFVAGRRTPTRNLLWVVR</sequence>
<dbReference type="Proteomes" id="UP000287651">
    <property type="component" value="Unassembled WGS sequence"/>
</dbReference>
<organism evidence="1 2">
    <name type="scientific">Ensete ventricosum</name>
    <name type="common">Abyssinian banana</name>
    <name type="synonym">Musa ensete</name>
    <dbReference type="NCBI Taxonomy" id="4639"/>
    <lineage>
        <taxon>Eukaryota</taxon>
        <taxon>Viridiplantae</taxon>
        <taxon>Streptophyta</taxon>
        <taxon>Embryophyta</taxon>
        <taxon>Tracheophyta</taxon>
        <taxon>Spermatophyta</taxon>
        <taxon>Magnoliopsida</taxon>
        <taxon>Liliopsida</taxon>
        <taxon>Zingiberales</taxon>
        <taxon>Musaceae</taxon>
        <taxon>Ensete</taxon>
    </lineage>
</organism>
<accession>A0A426XS08</accession>
<dbReference type="AlphaFoldDB" id="A0A426XS08"/>
<dbReference type="EMBL" id="AMZH03017942">
    <property type="protein sequence ID" value="RRT42307.1"/>
    <property type="molecule type" value="Genomic_DNA"/>
</dbReference>
<name>A0A426XS08_ENSVE</name>
<gene>
    <name evidence="1" type="ORF">B296_00044544</name>
</gene>
<reference evidence="1 2" key="1">
    <citation type="journal article" date="2014" name="Agronomy (Basel)">
        <title>A Draft Genome Sequence for Ensete ventricosum, the Drought-Tolerant Tree Against Hunger.</title>
        <authorList>
            <person name="Harrison J."/>
            <person name="Moore K.A."/>
            <person name="Paszkiewicz K."/>
            <person name="Jones T."/>
            <person name="Grant M."/>
            <person name="Ambacheew D."/>
            <person name="Muzemil S."/>
            <person name="Studholme D.J."/>
        </authorList>
    </citation>
    <scope>NUCLEOTIDE SEQUENCE [LARGE SCALE GENOMIC DNA]</scope>
</reference>
<proteinExistence type="predicted"/>